<dbReference type="InterPro" id="IPR032675">
    <property type="entry name" value="LRR_dom_sf"/>
</dbReference>
<protein>
    <submittedName>
        <fullName evidence="1">Uncharacterized protein</fullName>
    </submittedName>
</protein>
<dbReference type="EMBL" id="JAGFBS010000062">
    <property type="protein sequence ID" value="KAG6369837.1"/>
    <property type="molecule type" value="Genomic_DNA"/>
</dbReference>
<evidence type="ECO:0000313" key="1">
    <source>
        <dbReference type="EMBL" id="KAG6369837.1"/>
    </source>
</evidence>
<organism evidence="1 2">
    <name type="scientific">Boletus reticuloceps</name>
    <dbReference type="NCBI Taxonomy" id="495285"/>
    <lineage>
        <taxon>Eukaryota</taxon>
        <taxon>Fungi</taxon>
        <taxon>Dikarya</taxon>
        <taxon>Basidiomycota</taxon>
        <taxon>Agaricomycotina</taxon>
        <taxon>Agaricomycetes</taxon>
        <taxon>Agaricomycetidae</taxon>
        <taxon>Boletales</taxon>
        <taxon>Boletineae</taxon>
        <taxon>Boletaceae</taxon>
        <taxon>Boletoideae</taxon>
        <taxon>Boletus</taxon>
    </lineage>
</organism>
<keyword evidence="2" id="KW-1185">Reference proteome</keyword>
<dbReference type="SUPFAM" id="SSF52047">
    <property type="entry name" value="RNI-like"/>
    <property type="match status" value="1"/>
</dbReference>
<accession>A0A8I2YDJ7</accession>
<evidence type="ECO:0000313" key="2">
    <source>
        <dbReference type="Proteomes" id="UP000683000"/>
    </source>
</evidence>
<dbReference type="OrthoDB" id="2685413at2759"/>
<sequence>MSLFNPRILDASIRDVTANLSNTQKADVLLHALQHLPIQGCRTIMENAVQSLLQVPNLPSASVARALLLRAKGRLAAGYRTSAQQGRYLHSVLTVDPENQDVKAIIQSQHLRPEMLLREPDCPPRFSAEVWREIALFLPKRDLKSLLLVPNALSRIASQLLFREIDLHLTAAVEPGAAEGHYQPLQQGEVRSQEVDVWHYQRSADILTRILVDPHFAGQVRCLKVFAVSYDVTQPLAFQLGMLMNALPKLLNLRKIHCSGNIELITRMLRTVHSYNPRLQRLSLVMADHAVDIELPVFKHLTHFAISLDGGSSSSVYSFLAQSRDILRSLSINNPRWRFPTEAISVRHLTQIEFNGCFSADTQAFSEILANGHQLESLMLSGTLECTPSSLFRQYRTALPFLRHFSLTITNVHRHIADRELCPAISEFLRERTQLGTYHLLVPPTDARRIGFDASAWGVLPALCKLSSLSITYPRDLSPALAGWLIPRTVRALTLDLSPAVTEDLMVFMNQLRTGMPPLLRYIGITNMPIRSVLSVVEHGFPNVRVVRIDSSVWTVTRSEEDGSLEVEQWPYRRAKYHAAEWLESLDCADAIWKGVDGP</sequence>
<proteinExistence type="predicted"/>
<dbReference type="Proteomes" id="UP000683000">
    <property type="component" value="Unassembled WGS sequence"/>
</dbReference>
<name>A0A8I2YDJ7_9AGAM</name>
<comment type="caution">
    <text evidence="1">The sequence shown here is derived from an EMBL/GenBank/DDBJ whole genome shotgun (WGS) entry which is preliminary data.</text>
</comment>
<dbReference type="AlphaFoldDB" id="A0A8I2YDJ7"/>
<gene>
    <name evidence="1" type="ORF">JVT61DRAFT_13394</name>
</gene>
<dbReference type="Gene3D" id="3.80.10.10">
    <property type="entry name" value="Ribonuclease Inhibitor"/>
    <property type="match status" value="1"/>
</dbReference>
<reference evidence="1" key="1">
    <citation type="submission" date="2021-03" db="EMBL/GenBank/DDBJ databases">
        <title>Evolutionary innovations through gain and loss of genes in the ectomycorrhizal Boletales.</title>
        <authorList>
            <person name="Wu G."/>
            <person name="Miyauchi S."/>
            <person name="Morin E."/>
            <person name="Yang Z.-L."/>
            <person name="Xu J."/>
            <person name="Martin F.M."/>
        </authorList>
    </citation>
    <scope>NUCLEOTIDE SEQUENCE</scope>
    <source>
        <strain evidence="1">BR01</strain>
    </source>
</reference>